<evidence type="ECO:0000313" key="2">
    <source>
        <dbReference type="EMBL" id="CUG68116.1"/>
    </source>
</evidence>
<keyword evidence="1" id="KW-0175">Coiled coil</keyword>
<dbReference type="OrthoDB" id="10656271at2759"/>
<evidence type="ECO:0000256" key="1">
    <source>
        <dbReference type="SAM" id="Coils"/>
    </source>
</evidence>
<organism evidence="2 3">
    <name type="scientific">Bodo saltans</name>
    <name type="common">Flagellated protozoan</name>
    <dbReference type="NCBI Taxonomy" id="75058"/>
    <lineage>
        <taxon>Eukaryota</taxon>
        <taxon>Discoba</taxon>
        <taxon>Euglenozoa</taxon>
        <taxon>Kinetoplastea</taxon>
        <taxon>Metakinetoplastina</taxon>
        <taxon>Eubodonida</taxon>
        <taxon>Bodonidae</taxon>
        <taxon>Bodo</taxon>
    </lineage>
</organism>
<dbReference type="VEuPathDB" id="TriTrypDB:BSAL_83055"/>
<reference evidence="3" key="1">
    <citation type="submission" date="2015-09" db="EMBL/GenBank/DDBJ databases">
        <authorList>
            <consortium name="Pathogen Informatics"/>
        </authorList>
    </citation>
    <scope>NUCLEOTIDE SEQUENCE [LARGE SCALE GENOMIC DNA]</scope>
    <source>
        <strain evidence="3">Lake Konstanz</strain>
    </source>
</reference>
<sequence>MDTTDLEVSITNAAATINASSPPPPTETTEPAVEYDGLLWRKVPQAHRKSTAAQDSSLIGDRIISAAQLSSTYTQQLEQDIYDEIAAEKAEEERLAMEELEREQQAAMASGNRPNDDPDVIEKEFLEQARFYYAVPNTASVDMVQLPARGLNAGARSRERPLQTAVPRMIPDEPPGGVDAAILDPTMAVEQERRYAERLEVLKLKTSAVKALREGAEFDGEELMFAVDSSAGANSSDDSDGYDEDFEEEWRDDTNEIYSACRAVECNLNDEEAFYRLGRLVENLAEETLTPTEQEMIWNALRWVYRKAEPMHPKHWLTSCSSIMEDKGFESRPSVGNWCYLLSRVARVECFSERRRDKIRRWRDRAVFLVRKRLAILREFGIEQPSWRQIHVSVTSSGSEESSRRLDLPVPTMTLGDTLDALTAHSRPTSVATTTDGNAAMWGSQAYLKKTAGSR</sequence>
<evidence type="ECO:0000313" key="3">
    <source>
        <dbReference type="Proteomes" id="UP000051952"/>
    </source>
</evidence>
<dbReference type="Proteomes" id="UP000051952">
    <property type="component" value="Unassembled WGS sequence"/>
</dbReference>
<feature type="coiled-coil region" evidence="1">
    <location>
        <begin position="83"/>
        <end position="110"/>
    </location>
</feature>
<protein>
    <submittedName>
        <fullName evidence="2">Uncharacterized protein</fullName>
    </submittedName>
</protein>
<keyword evidence="3" id="KW-1185">Reference proteome</keyword>
<accession>A0A0S4J3F7</accession>
<proteinExistence type="predicted"/>
<name>A0A0S4J3F7_BODSA</name>
<dbReference type="EMBL" id="CYKH01000929">
    <property type="protein sequence ID" value="CUG68116.1"/>
    <property type="molecule type" value="Genomic_DNA"/>
</dbReference>
<dbReference type="AlphaFoldDB" id="A0A0S4J3F7"/>
<gene>
    <name evidence="2" type="ORF">BSAL_83055</name>
</gene>